<keyword evidence="3" id="KW-1185">Reference proteome</keyword>
<evidence type="ECO:0000313" key="2">
    <source>
        <dbReference type="EMBL" id="VCX34310.1"/>
    </source>
</evidence>
<dbReference type="PANTHER" id="PTHR46298">
    <property type="entry name" value="ANDROGLOBIN"/>
    <property type="match status" value="1"/>
</dbReference>
<organism evidence="2 3">
    <name type="scientific">Gulo gulo</name>
    <name type="common">Wolverine</name>
    <name type="synonym">Gluton</name>
    <dbReference type="NCBI Taxonomy" id="48420"/>
    <lineage>
        <taxon>Eukaryota</taxon>
        <taxon>Metazoa</taxon>
        <taxon>Chordata</taxon>
        <taxon>Craniata</taxon>
        <taxon>Vertebrata</taxon>
        <taxon>Euteleostomi</taxon>
        <taxon>Mammalia</taxon>
        <taxon>Eutheria</taxon>
        <taxon>Laurasiatheria</taxon>
        <taxon>Carnivora</taxon>
        <taxon>Caniformia</taxon>
        <taxon>Musteloidea</taxon>
        <taxon>Mustelidae</taxon>
        <taxon>Guloninae</taxon>
        <taxon>Gulo</taxon>
    </lineage>
</organism>
<feature type="non-terminal residue" evidence="2">
    <location>
        <position position="85"/>
    </location>
</feature>
<dbReference type="InterPro" id="IPR054093">
    <property type="entry name" value="Androglobin_II"/>
</dbReference>
<dbReference type="AlphaFoldDB" id="A0A9X9M457"/>
<reference evidence="2 3" key="1">
    <citation type="submission" date="2018-10" db="EMBL/GenBank/DDBJ databases">
        <authorList>
            <person name="Ekblom R."/>
            <person name="Jareborg N."/>
        </authorList>
    </citation>
    <scope>NUCLEOTIDE SEQUENCE [LARGE SCALE GENOMIC DNA]</scope>
    <source>
        <tissue evidence="2">Muscle</tissue>
    </source>
</reference>
<dbReference type="InterPro" id="IPR038765">
    <property type="entry name" value="Papain-like_cys_pep_sf"/>
</dbReference>
<comment type="caution">
    <text evidence="2">The sequence shown here is derived from an EMBL/GenBank/DDBJ whole genome shotgun (WGS) entry which is preliminary data.</text>
</comment>
<dbReference type="Pfam" id="PF22068">
    <property type="entry name" value="Androglobin_II"/>
    <property type="match status" value="1"/>
</dbReference>
<dbReference type="InterPro" id="IPR053033">
    <property type="entry name" value="Androglobin-like"/>
</dbReference>
<dbReference type="PANTHER" id="PTHR46298:SF1">
    <property type="entry name" value="ANDROGLOBIN"/>
    <property type="match status" value="1"/>
</dbReference>
<proteinExistence type="predicted"/>
<accession>A0A9X9M457</accession>
<feature type="domain" description="Androglobin" evidence="1">
    <location>
        <begin position="58"/>
        <end position="85"/>
    </location>
</feature>
<dbReference type="SUPFAM" id="SSF54001">
    <property type="entry name" value="Cysteine proteinases"/>
    <property type="match status" value="1"/>
</dbReference>
<dbReference type="EMBL" id="CYRY02042482">
    <property type="protein sequence ID" value="VCX34310.1"/>
    <property type="molecule type" value="Genomic_DNA"/>
</dbReference>
<evidence type="ECO:0000313" key="3">
    <source>
        <dbReference type="Proteomes" id="UP000269945"/>
    </source>
</evidence>
<protein>
    <recommendedName>
        <fullName evidence="1">Androglobin domain-containing protein</fullName>
    </recommendedName>
</protein>
<sequence length="85" mass="10022">GEGLSLERDLVSLTTATQDKSQEEFATINNNVSKEIWLDFEDFCVCFQNIYIFHKPNSYCLSFQKTEFKFSDERVPYYLFVDSLK</sequence>
<evidence type="ECO:0000259" key="1">
    <source>
        <dbReference type="Pfam" id="PF22068"/>
    </source>
</evidence>
<name>A0A9X9M457_GULGU</name>
<gene>
    <name evidence="2" type="ORF">BN2614_LOCUS2</name>
</gene>
<feature type="non-terminal residue" evidence="2">
    <location>
        <position position="1"/>
    </location>
</feature>
<dbReference type="Proteomes" id="UP000269945">
    <property type="component" value="Unassembled WGS sequence"/>
</dbReference>